<comment type="caution">
    <text evidence="7">The sequence shown here is derived from an EMBL/GenBank/DDBJ whole genome shotgun (WGS) entry which is preliminary data.</text>
</comment>
<dbReference type="SUPFAM" id="SSF55048">
    <property type="entry name" value="Probable ACP-binding domain of malonyl-CoA ACP transacylase"/>
    <property type="match status" value="1"/>
</dbReference>
<evidence type="ECO:0000313" key="8">
    <source>
        <dbReference type="Proteomes" id="UP000430345"/>
    </source>
</evidence>
<evidence type="ECO:0000256" key="1">
    <source>
        <dbReference type="ARBA" id="ARBA00022679"/>
    </source>
</evidence>
<name>A0A6I1MN45_9CLOT</name>
<dbReference type="InterPro" id="IPR001227">
    <property type="entry name" value="Ac_transferase_dom_sf"/>
</dbReference>
<dbReference type="Gene3D" id="3.30.70.250">
    <property type="entry name" value="Malonyl-CoA ACP transacylase, ACP-binding"/>
    <property type="match status" value="1"/>
</dbReference>
<feature type="active site" evidence="5">
    <location>
        <position position="199"/>
    </location>
</feature>
<dbReference type="SUPFAM" id="SSF52151">
    <property type="entry name" value="FabD/lysophospholipase-like"/>
    <property type="match status" value="1"/>
</dbReference>
<evidence type="ECO:0000313" key="7">
    <source>
        <dbReference type="EMBL" id="MPQ43898.1"/>
    </source>
</evidence>
<evidence type="ECO:0000256" key="2">
    <source>
        <dbReference type="ARBA" id="ARBA00023315"/>
    </source>
</evidence>
<accession>A0A6I1MN45</accession>
<gene>
    <name evidence="7" type="primary">fabD</name>
    <name evidence="7" type="ORF">GBZ86_09015</name>
</gene>
<dbReference type="SMART" id="SM00827">
    <property type="entry name" value="PKS_AT"/>
    <property type="match status" value="1"/>
</dbReference>
<keyword evidence="2 4" id="KW-0012">Acyltransferase</keyword>
<dbReference type="Pfam" id="PF00698">
    <property type="entry name" value="Acyl_transf_1"/>
    <property type="match status" value="1"/>
</dbReference>
<organism evidence="7 8">
    <name type="scientific">Clostridium tarantellae</name>
    <dbReference type="NCBI Taxonomy" id="39493"/>
    <lineage>
        <taxon>Bacteria</taxon>
        <taxon>Bacillati</taxon>
        <taxon>Bacillota</taxon>
        <taxon>Clostridia</taxon>
        <taxon>Eubacteriales</taxon>
        <taxon>Clostridiaceae</taxon>
        <taxon>Clostridium</taxon>
    </lineage>
</organism>
<dbReference type="Proteomes" id="UP000430345">
    <property type="component" value="Unassembled WGS sequence"/>
</dbReference>
<dbReference type="PANTHER" id="PTHR42681">
    <property type="entry name" value="MALONYL-COA-ACYL CARRIER PROTEIN TRANSACYLASE, MITOCHONDRIAL"/>
    <property type="match status" value="1"/>
</dbReference>
<dbReference type="InterPro" id="IPR050858">
    <property type="entry name" value="Mal-CoA-ACP_Trans/PKS_FabD"/>
</dbReference>
<protein>
    <recommendedName>
        <fullName evidence="4">Malonyl CoA-acyl carrier protein transacylase</fullName>
        <ecNumber evidence="4">2.3.1.39</ecNumber>
    </recommendedName>
</protein>
<evidence type="ECO:0000256" key="5">
    <source>
        <dbReference type="PIRSR" id="PIRSR000446-1"/>
    </source>
</evidence>
<keyword evidence="1 4" id="KW-0808">Transferase</keyword>
<dbReference type="EC" id="2.3.1.39" evidence="4"/>
<feature type="domain" description="Malonyl-CoA:ACP transacylase (MAT)" evidence="6">
    <location>
        <begin position="7"/>
        <end position="298"/>
    </location>
</feature>
<dbReference type="PIRSF" id="PIRSF000446">
    <property type="entry name" value="Mct"/>
    <property type="match status" value="1"/>
</dbReference>
<evidence type="ECO:0000256" key="3">
    <source>
        <dbReference type="ARBA" id="ARBA00048462"/>
    </source>
</evidence>
<dbReference type="EMBL" id="WHJC01000121">
    <property type="protein sequence ID" value="MPQ43898.1"/>
    <property type="molecule type" value="Genomic_DNA"/>
</dbReference>
<dbReference type="GO" id="GO:0005829">
    <property type="term" value="C:cytosol"/>
    <property type="evidence" value="ECO:0007669"/>
    <property type="project" value="TreeGrafter"/>
</dbReference>
<dbReference type="InterPro" id="IPR004410">
    <property type="entry name" value="Malonyl_CoA-ACP_transAc_FabD"/>
</dbReference>
<dbReference type="OrthoDB" id="9805460at2"/>
<comment type="similarity">
    <text evidence="4">Belongs to the fabD family.</text>
</comment>
<dbReference type="GO" id="GO:0006633">
    <property type="term" value="P:fatty acid biosynthetic process"/>
    <property type="evidence" value="ECO:0007669"/>
    <property type="project" value="TreeGrafter"/>
</dbReference>
<feature type="active site" evidence="5">
    <location>
        <position position="91"/>
    </location>
</feature>
<dbReference type="RefSeq" id="WP_152889885.1">
    <property type="nucleotide sequence ID" value="NZ_WHJC01000121.1"/>
</dbReference>
<keyword evidence="8" id="KW-1185">Reference proteome</keyword>
<dbReference type="PANTHER" id="PTHR42681:SF1">
    <property type="entry name" value="MALONYL-COA-ACYL CARRIER PROTEIN TRANSACYLASE, MITOCHONDRIAL"/>
    <property type="match status" value="1"/>
</dbReference>
<dbReference type="InterPro" id="IPR016036">
    <property type="entry name" value="Malonyl_transacylase_ACP-bd"/>
</dbReference>
<dbReference type="GO" id="GO:0004314">
    <property type="term" value="F:[acyl-carrier-protein] S-malonyltransferase activity"/>
    <property type="evidence" value="ECO:0007669"/>
    <property type="project" value="UniProtKB-EC"/>
</dbReference>
<dbReference type="Gene3D" id="3.40.366.10">
    <property type="entry name" value="Malonyl-Coenzyme A Acyl Carrier Protein, domain 2"/>
    <property type="match status" value="1"/>
</dbReference>
<dbReference type="InterPro" id="IPR014043">
    <property type="entry name" value="Acyl_transferase_dom"/>
</dbReference>
<dbReference type="AlphaFoldDB" id="A0A6I1MN45"/>
<proteinExistence type="inferred from homology"/>
<dbReference type="FunFam" id="3.30.70.250:FF:000001">
    <property type="entry name" value="Malonyl CoA-acyl carrier protein transacylase"/>
    <property type="match status" value="1"/>
</dbReference>
<sequence length="314" mass="34428">MSNIGFVFAGQGAQYVGMGKEFYDNYEESRNIFNIASEALDLDIANLCFNSDKELLNKTENTQPAIVTTNMAILSVLKKNGIEAEVSCGLSLGEYSALINAGVLEFKEAVKLVQKRGKFMQEAVKEGIGGMIAVLSLKSEAIEEIIEKSSKYGIIEGANYNSPAQTVLSGENKALEKALELIKQAGGKGIKLPVSAPFHCSMLEPAAINLERELEKVNINEMNSVVLSNVKGIAYYKDDSIKDLLKLQVMKSVLFMKNIETMIDMGVDVFIEVGPGKTLSSFIKKINRNVTILNVEDIKSLEKTVNKLKELEVL</sequence>
<dbReference type="NCBIfam" id="TIGR00128">
    <property type="entry name" value="fabD"/>
    <property type="match status" value="1"/>
</dbReference>
<reference evidence="7 8" key="1">
    <citation type="submission" date="2019-10" db="EMBL/GenBank/DDBJ databases">
        <title>The Genome Sequence of Clostridium tarantellae Isolated from Fish Brain.</title>
        <authorList>
            <person name="Bano L."/>
            <person name="Kiel M."/>
            <person name="Sales G."/>
            <person name="Doxey A.C."/>
            <person name="Mansfield M.J."/>
            <person name="Schiavone M."/>
            <person name="Rossetto O."/>
            <person name="Pirazzini M."/>
            <person name="Dobrindt U."/>
            <person name="Montecucco C."/>
        </authorList>
    </citation>
    <scope>NUCLEOTIDE SEQUENCE [LARGE SCALE GENOMIC DNA]</scope>
    <source>
        <strain evidence="7 8">DSM 3997</strain>
    </source>
</reference>
<comment type="catalytic activity">
    <reaction evidence="3 4">
        <text>holo-[ACP] + malonyl-CoA = malonyl-[ACP] + CoA</text>
        <dbReference type="Rhea" id="RHEA:41792"/>
        <dbReference type="Rhea" id="RHEA-COMP:9623"/>
        <dbReference type="Rhea" id="RHEA-COMP:9685"/>
        <dbReference type="ChEBI" id="CHEBI:57287"/>
        <dbReference type="ChEBI" id="CHEBI:57384"/>
        <dbReference type="ChEBI" id="CHEBI:64479"/>
        <dbReference type="ChEBI" id="CHEBI:78449"/>
        <dbReference type="EC" id="2.3.1.39"/>
    </reaction>
</comment>
<dbReference type="InterPro" id="IPR016035">
    <property type="entry name" value="Acyl_Trfase/lysoPLipase"/>
</dbReference>
<evidence type="ECO:0000259" key="6">
    <source>
        <dbReference type="SMART" id="SM00827"/>
    </source>
</evidence>
<evidence type="ECO:0000256" key="4">
    <source>
        <dbReference type="PIRNR" id="PIRNR000446"/>
    </source>
</evidence>
<dbReference type="InterPro" id="IPR024925">
    <property type="entry name" value="Malonyl_CoA-ACP_transAc"/>
</dbReference>